<dbReference type="GO" id="GO:0006465">
    <property type="term" value="P:signal peptide processing"/>
    <property type="evidence" value="ECO:0007669"/>
    <property type="project" value="TreeGrafter"/>
</dbReference>
<accession>A0A517Z7N7</accession>
<reference evidence="4 5" key="1">
    <citation type="submission" date="2019-02" db="EMBL/GenBank/DDBJ databases">
        <title>Deep-cultivation of Planctomycetes and their phenomic and genomic characterization uncovers novel biology.</title>
        <authorList>
            <person name="Wiegand S."/>
            <person name="Jogler M."/>
            <person name="Boedeker C."/>
            <person name="Pinto D."/>
            <person name="Vollmers J."/>
            <person name="Rivas-Marin E."/>
            <person name="Kohn T."/>
            <person name="Peeters S.H."/>
            <person name="Heuer A."/>
            <person name="Rast P."/>
            <person name="Oberbeckmann S."/>
            <person name="Bunk B."/>
            <person name="Jeske O."/>
            <person name="Meyerdierks A."/>
            <person name="Storesund J.E."/>
            <person name="Kallscheuer N."/>
            <person name="Luecker S."/>
            <person name="Lage O.M."/>
            <person name="Pohl T."/>
            <person name="Merkel B.J."/>
            <person name="Hornburger P."/>
            <person name="Mueller R.-W."/>
            <person name="Bruemmer F."/>
            <person name="Labrenz M."/>
            <person name="Spormann A.M."/>
            <person name="Op den Camp H."/>
            <person name="Overmann J."/>
            <person name="Amann R."/>
            <person name="Jetten M.S.M."/>
            <person name="Mascher T."/>
            <person name="Medema M.H."/>
            <person name="Devos D.P."/>
            <person name="Kaster A.-K."/>
            <person name="Ovreas L."/>
            <person name="Rohde M."/>
            <person name="Galperin M.Y."/>
            <person name="Jogler C."/>
        </authorList>
    </citation>
    <scope>NUCLEOTIDE SEQUENCE [LARGE SCALE GENOMIC DNA]</scope>
    <source>
        <strain evidence="4 5">Mal4</strain>
    </source>
</reference>
<dbReference type="Proteomes" id="UP000320496">
    <property type="component" value="Chromosome"/>
</dbReference>
<evidence type="ECO:0000259" key="3">
    <source>
        <dbReference type="Pfam" id="PF01478"/>
    </source>
</evidence>
<dbReference type="PANTHER" id="PTHR30487">
    <property type="entry name" value="TYPE 4 PREPILIN-LIKE PROTEINS LEADER PEPTIDE-PROCESSING ENZYME"/>
    <property type="match status" value="1"/>
</dbReference>
<evidence type="ECO:0000313" key="5">
    <source>
        <dbReference type="Proteomes" id="UP000320496"/>
    </source>
</evidence>
<feature type="transmembrane region" description="Helical" evidence="2">
    <location>
        <begin position="249"/>
        <end position="267"/>
    </location>
</feature>
<keyword evidence="2" id="KW-1133">Transmembrane helix</keyword>
<feature type="transmembrane region" description="Helical" evidence="2">
    <location>
        <begin position="88"/>
        <end position="109"/>
    </location>
</feature>
<proteinExistence type="inferred from homology"/>
<feature type="transmembrane region" description="Helical" evidence="2">
    <location>
        <begin position="20"/>
        <end position="37"/>
    </location>
</feature>
<dbReference type="Pfam" id="PF01478">
    <property type="entry name" value="Peptidase_A24"/>
    <property type="match status" value="1"/>
</dbReference>
<sequence length="338" mass="36627">MPETFVLEFFQLSPEITSSVIGLVAGVACGLLTAFVFRRYDEACGGWPVWSGIAATLLCGVFSFAMLVGQVQRTPEVIPGEFWGPMRIVFHVTLIVLLVAATAIDLKAFLIPDEITLPGTLLAVILATIAGDLQMAHLWVDWNHEIPQIRGPWIPDWIRLRPHLHGAAWSLAGLVAGGGTTWLVRVLTSKLLGKEALGFGDVTLMAMIGAFLGWQAVLVTFMLAPIAGLCAAVTLAVTRSRAILPYGPYLSIAAITTMFAWGPLWMFELHLSGQSVHPDRVNTFAVRRFFGDWPSLLIIGGSVLAGIIVLSGLMRVYSSIPVTRRVARDESPDVPVES</sequence>
<keyword evidence="2" id="KW-0472">Membrane</keyword>
<comment type="similarity">
    <text evidence="1">Belongs to the peptidase A24 family.</text>
</comment>
<dbReference type="EMBL" id="CP036275">
    <property type="protein sequence ID" value="QDU38500.1"/>
    <property type="molecule type" value="Genomic_DNA"/>
</dbReference>
<dbReference type="AlphaFoldDB" id="A0A517Z7N7"/>
<keyword evidence="2" id="KW-0812">Transmembrane</keyword>
<feature type="transmembrane region" description="Helical" evidence="2">
    <location>
        <begin position="49"/>
        <end position="68"/>
    </location>
</feature>
<dbReference type="InterPro" id="IPR050882">
    <property type="entry name" value="Prepilin_peptidase/N-MTase"/>
</dbReference>
<evidence type="ECO:0000256" key="1">
    <source>
        <dbReference type="ARBA" id="ARBA00005801"/>
    </source>
</evidence>
<name>A0A517Z7N7_9PLAN</name>
<gene>
    <name evidence="4" type="primary">outO_1</name>
    <name evidence="4" type="ORF">Mal4_28280</name>
</gene>
<dbReference type="InterPro" id="IPR000045">
    <property type="entry name" value="Prepilin_IV_endopep_pep"/>
</dbReference>
<feature type="domain" description="Prepilin type IV endopeptidase peptidase" evidence="3">
    <location>
        <begin position="166"/>
        <end position="232"/>
    </location>
</feature>
<dbReference type="Gene3D" id="1.20.120.1220">
    <property type="match status" value="1"/>
</dbReference>
<feature type="transmembrane region" description="Helical" evidence="2">
    <location>
        <begin position="166"/>
        <end position="184"/>
    </location>
</feature>
<dbReference type="PANTHER" id="PTHR30487:SF0">
    <property type="entry name" value="PREPILIN LEADER PEPTIDASE_N-METHYLTRANSFERASE-RELATED"/>
    <property type="match status" value="1"/>
</dbReference>
<dbReference type="KEGG" id="mri:Mal4_28280"/>
<protein>
    <submittedName>
        <fullName evidence="4">Type 4 prepilin-like proteins leader peptide-processing enzyme</fullName>
    </submittedName>
</protein>
<dbReference type="GO" id="GO:0004190">
    <property type="term" value="F:aspartic-type endopeptidase activity"/>
    <property type="evidence" value="ECO:0007669"/>
    <property type="project" value="InterPro"/>
</dbReference>
<evidence type="ECO:0000313" key="4">
    <source>
        <dbReference type="EMBL" id="QDU38500.1"/>
    </source>
</evidence>
<keyword evidence="5" id="KW-1185">Reference proteome</keyword>
<feature type="transmembrane region" description="Helical" evidence="2">
    <location>
        <begin position="296"/>
        <end position="318"/>
    </location>
</feature>
<evidence type="ECO:0000256" key="2">
    <source>
        <dbReference type="SAM" id="Phobius"/>
    </source>
</evidence>
<dbReference type="GO" id="GO:0005886">
    <property type="term" value="C:plasma membrane"/>
    <property type="evidence" value="ECO:0007669"/>
    <property type="project" value="TreeGrafter"/>
</dbReference>
<organism evidence="4 5">
    <name type="scientific">Maioricimonas rarisocia</name>
    <dbReference type="NCBI Taxonomy" id="2528026"/>
    <lineage>
        <taxon>Bacteria</taxon>
        <taxon>Pseudomonadati</taxon>
        <taxon>Planctomycetota</taxon>
        <taxon>Planctomycetia</taxon>
        <taxon>Planctomycetales</taxon>
        <taxon>Planctomycetaceae</taxon>
        <taxon>Maioricimonas</taxon>
    </lineage>
</organism>